<dbReference type="OMA" id="GSSHEHM"/>
<keyword evidence="6 10" id="KW-0106">Calcium</keyword>
<dbReference type="GO" id="GO:0019855">
    <property type="term" value="F:calcium channel inhibitor activity"/>
    <property type="evidence" value="ECO:0007669"/>
    <property type="project" value="TreeGrafter"/>
</dbReference>
<name>A0A665U3Y3_ECHNA</name>
<dbReference type="GO" id="GO:1990246">
    <property type="term" value="C:uniplex complex"/>
    <property type="evidence" value="ECO:0007669"/>
    <property type="project" value="TreeGrafter"/>
</dbReference>
<keyword evidence="3 10" id="KW-0813">Transport</keyword>
<evidence type="ECO:0000256" key="5">
    <source>
        <dbReference type="ARBA" id="ARBA00022692"/>
    </source>
</evidence>
<comment type="similarity">
    <text evidence="2 10">Belongs to the MCU (TC 1.A.77) family.</text>
</comment>
<sequence length="329" mass="36587">VCVGSGFSSRPPTPARDVSLSYSFGRPVLSVRLPAGQRCRFTLTPMLTTVGDLMRDIAAKDAEVHNVSLLNEDGQRISSCTFMETVLNKDFQLVINDVTHNVGALSQDSSHEHVLCLDDMKYVVHLLHSALSLPQQQHLRHSELLTRQEQLRQQLLPLETVKVKLAKEAESKASLLGWVGLAYLSLQGGFLGYLTWYVFAWDVMEPITFFISCTSSMIFFGYYILTRQVSQSVTADWSPPSSSTQTNTCVSSGLHHPQSEGATVPPHLSQNSIKAQVRHTQTDFNTDGCDGKRSNELFVCLQVDDDLSRLRRAIRLQQPVGQLQPQKAA</sequence>
<dbReference type="InterPro" id="IPR006769">
    <property type="entry name" value="MCU_C"/>
</dbReference>
<reference evidence="13" key="1">
    <citation type="submission" date="2021-04" db="EMBL/GenBank/DDBJ databases">
        <authorList>
            <consortium name="Wellcome Sanger Institute Data Sharing"/>
        </authorList>
    </citation>
    <scope>NUCLEOTIDE SEQUENCE [LARGE SCALE GENOMIC DNA]</scope>
</reference>
<evidence type="ECO:0000313" key="14">
    <source>
        <dbReference type="Proteomes" id="UP000472264"/>
    </source>
</evidence>
<dbReference type="InParanoid" id="A0A665U3Y3"/>
<keyword evidence="10" id="KW-0496">Mitochondrion</keyword>
<keyword evidence="10" id="KW-0107">Calcium channel</keyword>
<dbReference type="GO" id="GO:0036444">
    <property type="term" value="P:calcium import into the mitochondrion"/>
    <property type="evidence" value="ECO:0007669"/>
    <property type="project" value="TreeGrafter"/>
</dbReference>
<keyword evidence="4 10" id="KW-0109">Calcium transport</keyword>
<evidence type="ECO:0000256" key="9">
    <source>
        <dbReference type="ARBA" id="ARBA00023136"/>
    </source>
</evidence>
<dbReference type="Ensembl" id="ENSENLT00000014585.1">
    <property type="protein sequence ID" value="ENSENLP00000014011.1"/>
    <property type="gene ID" value="ENSENLG00000006601.1"/>
</dbReference>
<feature type="transmembrane region" description="Helical" evidence="10">
    <location>
        <begin position="175"/>
        <end position="201"/>
    </location>
</feature>
<keyword evidence="10" id="KW-0999">Mitochondrion inner membrane</keyword>
<dbReference type="PANTHER" id="PTHR13462:SF6">
    <property type="entry name" value="CALCIUM UNIPORTER REGULATORY SUBUNIT MCUB, MITOCHONDRIAL"/>
    <property type="match status" value="1"/>
</dbReference>
<keyword evidence="14" id="KW-1185">Reference proteome</keyword>
<reference evidence="13" key="2">
    <citation type="submission" date="2025-08" db="UniProtKB">
        <authorList>
            <consortium name="Ensembl"/>
        </authorList>
    </citation>
    <scope>IDENTIFICATION</scope>
</reference>
<feature type="compositionally biased region" description="Polar residues" evidence="11">
    <location>
        <begin position="235"/>
        <end position="251"/>
    </location>
</feature>
<evidence type="ECO:0000256" key="11">
    <source>
        <dbReference type="SAM" id="MobiDB-lite"/>
    </source>
</evidence>
<organism evidence="13 14">
    <name type="scientific">Echeneis naucrates</name>
    <name type="common">Live sharksucker</name>
    <dbReference type="NCBI Taxonomy" id="173247"/>
    <lineage>
        <taxon>Eukaryota</taxon>
        <taxon>Metazoa</taxon>
        <taxon>Chordata</taxon>
        <taxon>Craniata</taxon>
        <taxon>Vertebrata</taxon>
        <taxon>Euteleostomi</taxon>
        <taxon>Actinopterygii</taxon>
        <taxon>Neopterygii</taxon>
        <taxon>Teleostei</taxon>
        <taxon>Neoteleostei</taxon>
        <taxon>Acanthomorphata</taxon>
        <taxon>Carangaria</taxon>
        <taxon>Carangiformes</taxon>
        <taxon>Echeneidae</taxon>
        <taxon>Echeneis</taxon>
    </lineage>
</organism>
<comment type="subcellular location">
    <subcellularLocation>
        <location evidence="1">Membrane</location>
        <topology evidence="1">Multi-pass membrane protein</topology>
    </subcellularLocation>
    <subcellularLocation>
        <location evidence="10">Mitochondrion inner membrane</location>
        <topology evidence="10">Multi-pass membrane protein</topology>
    </subcellularLocation>
</comment>
<proteinExistence type="inferred from homology"/>
<comment type="function">
    <text evidence="10">Mitochondrial inner membrane calcium uniporter that mediates calcium uptake into mitochondria. Mitochondrial calcium homeostasis plays key roles in cellular physiology and regulates cell bioenergetics, cytoplasmic calcium signals and activation of cell death pathways.</text>
</comment>
<dbReference type="GO" id="GO:0015292">
    <property type="term" value="F:uniporter activity"/>
    <property type="evidence" value="ECO:0007669"/>
    <property type="project" value="UniProtKB-UniRule"/>
</dbReference>
<feature type="transmembrane region" description="Helical" evidence="10">
    <location>
        <begin position="207"/>
        <end position="225"/>
    </location>
</feature>
<reference evidence="13" key="3">
    <citation type="submission" date="2025-09" db="UniProtKB">
        <authorList>
            <consortium name="Ensembl"/>
        </authorList>
    </citation>
    <scope>IDENTIFICATION</scope>
</reference>
<comment type="domain">
    <text evidence="10">The selectivity filter, in which calcium ions are arranged in single file, is composed of two acidic rings separated by one helical turn along the central axis of the channel pore.</text>
</comment>
<dbReference type="Pfam" id="PF04678">
    <property type="entry name" value="MCU"/>
    <property type="match status" value="1"/>
</dbReference>
<evidence type="ECO:0000256" key="8">
    <source>
        <dbReference type="ARBA" id="ARBA00023065"/>
    </source>
</evidence>
<keyword evidence="8 10" id="KW-0406">Ion transport</keyword>
<keyword evidence="10" id="KW-0407">Ion channel</keyword>
<evidence type="ECO:0000256" key="4">
    <source>
        <dbReference type="ARBA" id="ARBA00022568"/>
    </source>
</evidence>
<evidence type="ECO:0000256" key="6">
    <source>
        <dbReference type="ARBA" id="ARBA00022837"/>
    </source>
</evidence>
<dbReference type="Proteomes" id="UP000472264">
    <property type="component" value="Chromosome 18"/>
</dbReference>
<accession>A0A665U3Y3</accession>
<keyword evidence="5 10" id="KW-0812">Transmembrane</keyword>
<dbReference type="PANTHER" id="PTHR13462">
    <property type="entry name" value="CALCIUM UNIPORTER PROTEIN, MITOCHONDRIAL"/>
    <property type="match status" value="1"/>
</dbReference>
<evidence type="ECO:0000259" key="12">
    <source>
        <dbReference type="Pfam" id="PF04678"/>
    </source>
</evidence>
<dbReference type="AlphaFoldDB" id="A0A665U3Y3"/>
<evidence type="ECO:0000256" key="10">
    <source>
        <dbReference type="RuleBase" id="RU367035"/>
    </source>
</evidence>
<keyword evidence="9 10" id="KW-0472">Membrane</keyword>
<feature type="region of interest" description="Disordered" evidence="11">
    <location>
        <begin position="235"/>
        <end position="267"/>
    </location>
</feature>
<evidence type="ECO:0000256" key="2">
    <source>
        <dbReference type="ARBA" id="ARBA00005653"/>
    </source>
</evidence>
<evidence type="ECO:0000313" key="13">
    <source>
        <dbReference type="Ensembl" id="ENSENLP00000014011.1"/>
    </source>
</evidence>
<keyword evidence="7 10" id="KW-1133">Transmembrane helix</keyword>
<gene>
    <name evidence="13" type="primary">LOC115058649</name>
</gene>
<dbReference type="GO" id="GO:0005262">
    <property type="term" value="F:calcium channel activity"/>
    <property type="evidence" value="ECO:0007669"/>
    <property type="project" value="UniProtKB-UniRule"/>
</dbReference>
<dbReference type="GO" id="GO:0051560">
    <property type="term" value="P:mitochondrial calcium ion homeostasis"/>
    <property type="evidence" value="ECO:0007669"/>
    <property type="project" value="UniProtKB-UniRule"/>
</dbReference>
<protein>
    <recommendedName>
        <fullName evidence="10">Calcium uniporter protein</fullName>
    </recommendedName>
</protein>
<dbReference type="InterPro" id="IPR039055">
    <property type="entry name" value="MCU_fam"/>
</dbReference>
<evidence type="ECO:0000256" key="1">
    <source>
        <dbReference type="ARBA" id="ARBA00004141"/>
    </source>
</evidence>
<feature type="domain" description="Calcium uniporter protein C-terminal" evidence="12">
    <location>
        <begin position="61"/>
        <end position="228"/>
    </location>
</feature>
<evidence type="ECO:0000256" key="3">
    <source>
        <dbReference type="ARBA" id="ARBA00022448"/>
    </source>
</evidence>
<evidence type="ECO:0000256" key="7">
    <source>
        <dbReference type="ARBA" id="ARBA00022989"/>
    </source>
</evidence>